<dbReference type="PANTHER" id="PTHR46796">
    <property type="entry name" value="HTH-TYPE TRANSCRIPTIONAL ACTIVATOR RHAS-RELATED"/>
    <property type="match status" value="1"/>
</dbReference>
<dbReference type="Pfam" id="PF02311">
    <property type="entry name" value="AraC_binding"/>
    <property type="match status" value="1"/>
</dbReference>
<dbReference type="InterPro" id="IPR003313">
    <property type="entry name" value="AraC-bd"/>
</dbReference>
<dbReference type="PROSITE" id="PS01124">
    <property type="entry name" value="HTH_ARAC_FAMILY_2"/>
    <property type="match status" value="1"/>
</dbReference>
<dbReference type="Proteomes" id="UP000621859">
    <property type="component" value="Unassembled WGS sequence"/>
</dbReference>
<dbReference type="PANTHER" id="PTHR46796:SF14">
    <property type="entry name" value="TRANSCRIPTIONAL REGULATORY PROTEIN"/>
    <property type="match status" value="1"/>
</dbReference>
<keyword evidence="1" id="KW-0805">Transcription regulation</keyword>
<evidence type="ECO:0000256" key="4">
    <source>
        <dbReference type="ARBA" id="ARBA00023163"/>
    </source>
</evidence>
<evidence type="ECO:0000313" key="7">
    <source>
        <dbReference type="Proteomes" id="UP000621859"/>
    </source>
</evidence>
<dbReference type="InterPro" id="IPR009057">
    <property type="entry name" value="Homeodomain-like_sf"/>
</dbReference>
<name>A0ABQ2PNB8_9NEIS</name>
<evidence type="ECO:0000256" key="3">
    <source>
        <dbReference type="ARBA" id="ARBA00023159"/>
    </source>
</evidence>
<dbReference type="SUPFAM" id="SSF46689">
    <property type="entry name" value="Homeodomain-like"/>
    <property type="match status" value="2"/>
</dbReference>
<dbReference type="PROSITE" id="PS00041">
    <property type="entry name" value="HTH_ARAC_FAMILY_1"/>
    <property type="match status" value="1"/>
</dbReference>
<evidence type="ECO:0000256" key="2">
    <source>
        <dbReference type="ARBA" id="ARBA00023125"/>
    </source>
</evidence>
<keyword evidence="4" id="KW-0804">Transcription</keyword>
<dbReference type="EMBL" id="BMLY01000004">
    <property type="protein sequence ID" value="GGP26754.1"/>
    <property type="molecule type" value="Genomic_DNA"/>
</dbReference>
<dbReference type="InterPro" id="IPR050204">
    <property type="entry name" value="AraC_XylS_family_regulators"/>
</dbReference>
<evidence type="ECO:0000256" key="1">
    <source>
        <dbReference type="ARBA" id="ARBA00023015"/>
    </source>
</evidence>
<dbReference type="RefSeq" id="WP_188694346.1">
    <property type="nucleotide sequence ID" value="NZ_BMLY01000004.1"/>
</dbReference>
<dbReference type="Pfam" id="PF12833">
    <property type="entry name" value="HTH_18"/>
    <property type="match status" value="1"/>
</dbReference>
<evidence type="ECO:0000313" key="6">
    <source>
        <dbReference type="EMBL" id="GGP26754.1"/>
    </source>
</evidence>
<dbReference type="SMART" id="SM00342">
    <property type="entry name" value="HTH_ARAC"/>
    <property type="match status" value="1"/>
</dbReference>
<evidence type="ECO:0000259" key="5">
    <source>
        <dbReference type="PROSITE" id="PS01124"/>
    </source>
</evidence>
<gene>
    <name evidence="6" type="ORF">GCM10010971_25730</name>
</gene>
<dbReference type="Gene3D" id="1.10.10.60">
    <property type="entry name" value="Homeodomain-like"/>
    <property type="match status" value="2"/>
</dbReference>
<organism evidence="6 7">
    <name type="scientific">Silvimonas amylolytica</name>
    <dbReference type="NCBI Taxonomy" id="449663"/>
    <lineage>
        <taxon>Bacteria</taxon>
        <taxon>Pseudomonadati</taxon>
        <taxon>Pseudomonadota</taxon>
        <taxon>Betaproteobacteria</taxon>
        <taxon>Neisseriales</taxon>
        <taxon>Chitinibacteraceae</taxon>
        <taxon>Silvimonas</taxon>
    </lineage>
</organism>
<comment type="caution">
    <text evidence="6">The sequence shown here is derived from an EMBL/GenBank/DDBJ whole genome shotgun (WGS) entry which is preliminary data.</text>
</comment>
<reference evidence="7" key="1">
    <citation type="journal article" date="2019" name="Int. J. Syst. Evol. Microbiol.">
        <title>The Global Catalogue of Microorganisms (GCM) 10K type strain sequencing project: providing services to taxonomists for standard genome sequencing and annotation.</title>
        <authorList>
            <consortium name="The Broad Institute Genomics Platform"/>
            <consortium name="The Broad Institute Genome Sequencing Center for Infectious Disease"/>
            <person name="Wu L."/>
            <person name="Ma J."/>
        </authorList>
    </citation>
    <scope>NUCLEOTIDE SEQUENCE [LARGE SCALE GENOMIC DNA]</scope>
    <source>
        <strain evidence="7">CGMCC 1.8860</strain>
    </source>
</reference>
<dbReference type="PRINTS" id="PR00032">
    <property type="entry name" value="HTHARAC"/>
</dbReference>
<dbReference type="InterPro" id="IPR018060">
    <property type="entry name" value="HTH_AraC"/>
</dbReference>
<keyword evidence="7" id="KW-1185">Reference proteome</keyword>
<dbReference type="InterPro" id="IPR018062">
    <property type="entry name" value="HTH_AraC-typ_CS"/>
</dbReference>
<proteinExistence type="predicted"/>
<keyword evidence="3" id="KW-0010">Activator</keyword>
<sequence length="310" mass="34073">MRARHDHLEKIAQLPSWRHEPLRLALAQRGEYGCARGKVVARGKGWQVQDILCTCGPTDRVFEENHALQSVSLVLAGVFNYRSVHGGVLLSSGSVLLGNAGRPFECSHHHGTGDRCLSFQFEPDLFASIAADVGVDVSMTRTHRLPPLRALAGLSWQSMQLLGTRSTPANEGFAELVLAWAGQTLRLGSSGVVQPSRPVSARDQRRVMAVVRHVQDNLDQPVSLAGMADAASLSPFHFLRVFTRVTGLSPHQWLLRQRLTRSAQLLASTEIPVTQVALESGFTDLSNFNRTFRTEYGCTPGEFRTNCLPD</sequence>
<protein>
    <submittedName>
        <fullName evidence="6">AraC family transcriptional regulator</fullName>
    </submittedName>
</protein>
<accession>A0ABQ2PNB8</accession>
<feature type="domain" description="HTH araC/xylS-type" evidence="5">
    <location>
        <begin position="208"/>
        <end position="306"/>
    </location>
</feature>
<keyword evidence="2" id="KW-0238">DNA-binding</keyword>
<dbReference type="InterPro" id="IPR020449">
    <property type="entry name" value="Tscrpt_reg_AraC-type_HTH"/>
</dbReference>